<dbReference type="GO" id="GO:0005049">
    <property type="term" value="F:nuclear export signal receptor activity"/>
    <property type="evidence" value="ECO:0007669"/>
    <property type="project" value="InterPro"/>
</dbReference>
<dbReference type="Pfam" id="PF19273">
    <property type="entry name" value="Exportin-5"/>
    <property type="match status" value="1"/>
</dbReference>
<dbReference type="InterPro" id="IPR013598">
    <property type="entry name" value="Exportin-1/Importin-b-like"/>
</dbReference>
<dbReference type="GO" id="GO:0003723">
    <property type="term" value="F:RNA binding"/>
    <property type="evidence" value="ECO:0007669"/>
    <property type="project" value="TreeGrafter"/>
</dbReference>
<evidence type="ECO:0000313" key="3">
    <source>
        <dbReference type="EMBL" id="CAL1527526.1"/>
    </source>
</evidence>
<reference evidence="3 4" key="1">
    <citation type="submission" date="2024-04" db="EMBL/GenBank/DDBJ databases">
        <authorList>
            <consortium name="Genoscope - CEA"/>
            <person name="William W."/>
        </authorList>
    </citation>
    <scope>NUCLEOTIDE SEQUENCE [LARGE SCALE GENOMIC DNA]</scope>
</reference>
<dbReference type="PANTHER" id="PTHR11223">
    <property type="entry name" value="EXPORTIN 1/5"/>
    <property type="match status" value="1"/>
</dbReference>
<feature type="domain" description="Importin N-terminal" evidence="2">
    <location>
        <begin position="38"/>
        <end position="105"/>
    </location>
</feature>
<dbReference type="Proteomes" id="UP001497497">
    <property type="component" value="Unassembled WGS sequence"/>
</dbReference>
<dbReference type="GO" id="GO:0005737">
    <property type="term" value="C:cytoplasm"/>
    <property type="evidence" value="ECO:0007669"/>
    <property type="project" value="TreeGrafter"/>
</dbReference>
<dbReference type="GO" id="GO:0006405">
    <property type="term" value="P:RNA export from nucleus"/>
    <property type="evidence" value="ECO:0007669"/>
    <property type="project" value="TreeGrafter"/>
</dbReference>
<dbReference type="GO" id="GO:0005634">
    <property type="term" value="C:nucleus"/>
    <property type="evidence" value="ECO:0007669"/>
    <property type="project" value="TreeGrafter"/>
</dbReference>
<dbReference type="SMART" id="SM00913">
    <property type="entry name" value="IBN_N"/>
    <property type="match status" value="1"/>
</dbReference>
<dbReference type="InterPro" id="IPR016024">
    <property type="entry name" value="ARM-type_fold"/>
</dbReference>
<dbReference type="Pfam" id="PF03810">
    <property type="entry name" value="IBN_N"/>
    <property type="match status" value="1"/>
</dbReference>
<dbReference type="GO" id="GO:0006611">
    <property type="term" value="P:protein export from nucleus"/>
    <property type="evidence" value="ECO:0007669"/>
    <property type="project" value="InterPro"/>
</dbReference>
<dbReference type="EMBL" id="CAXITT010000019">
    <property type="protein sequence ID" value="CAL1527526.1"/>
    <property type="molecule type" value="Genomic_DNA"/>
</dbReference>
<proteinExistence type="inferred from homology"/>
<evidence type="ECO:0000313" key="4">
    <source>
        <dbReference type="Proteomes" id="UP001497497"/>
    </source>
</evidence>
<dbReference type="InterPro" id="IPR011989">
    <property type="entry name" value="ARM-like"/>
</dbReference>
<gene>
    <name evidence="3" type="ORF">GSLYS_00001703001</name>
</gene>
<dbReference type="PANTHER" id="PTHR11223:SF3">
    <property type="entry name" value="EXPORTIN-5"/>
    <property type="match status" value="1"/>
</dbReference>
<evidence type="ECO:0000259" key="2">
    <source>
        <dbReference type="SMART" id="SM00913"/>
    </source>
</evidence>
<dbReference type="GO" id="GO:0042565">
    <property type="term" value="C:RNA nuclear export complex"/>
    <property type="evidence" value="ECO:0007669"/>
    <property type="project" value="TreeGrafter"/>
</dbReference>
<dbReference type="GO" id="GO:0031267">
    <property type="term" value="F:small GTPase binding"/>
    <property type="evidence" value="ECO:0007669"/>
    <property type="project" value="InterPro"/>
</dbReference>
<dbReference type="InterPro" id="IPR001494">
    <property type="entry name" value="Importin-beta_N"/>
</dbReference>
<comment type="caution">
    <text evidence="3">The sequence shown here is derived from an EMBL/GenBank/DDBJ whole genome shotgun (WGS) entry which is preliminary data.</text>
</comment>
<protein>
    <recommendedName>
        <fullName evidence="2">Importin N-terminal domain-containing protein</fullName>
    </recommendedName>
</protein>
<dbReference type="AlphaFoldDB" id="A0AAV2H2B4"/>
<dbReference type="InterPro" id="IPR045478">
    <property type="entry name" value="Exportin-5_C"/>
</dbReference>
<organism evidence="3 4">
    <name type="scientific">Lymnaea stagnalis</name>
    <name type="common">Great pond snail</name>
    <name type="synonym">Helix stagnalis</name>
    <dbReference type="NCBI Taxonomy" id="6523"/>
    <lineage>
        <taxon>Eukaryota</taxon>
        <taxon>Metazoa</taxon>
        <taxon>Spiralia</taxon>
        <taxon>Lophotrochozoa</taxon>
        <taxon>Mollusca</taxon>
        <taxon>Gastropoda</taxon>
        <taxon>Heterobranchia</taxon>
        <taxon>Euthyneura</taxon>
        <taxon>Panpulmonata</taxon>
        <taxon>Hygrophila</taxon>
        <taxon>Lymnaeoidea</taxon>
        <taxon>Lymnaeidae</taxon>
        <taxon>Lymnaea</taxon>
    </lineage>
</organism>
<accession>A0AAV2H2B4</accession>
<keyword evidence="4" id="KW-1185">Reference proteome</keyword>
<name>A0AAV2H2B4_LYMST</name>
<dbReference type="Gene3D" id="1.25.10.10">
    <property type="entry name" value="Leucine-rich Repeat Variant"/>
    <property type="match status" value="1"/>
</dbReference>
<dbReference type="Pfam" id="PF08389">
    <property type="entry name" value="Xpo1"/>
    <property type="match status" value="1"/>
</dbReference>
<comment type="similarity">
    <text evidence="1">Belongs to the exportin family.</text>
</comment>
<evidence type="ECO:0000256" key="1">
    <source>
        <dbReference type="ARBA" id="ARBA00009466"/>
    </source>
</evidence>
<sequence length="1202" mass="136047">MALAPMIGPMVQETIQTLISAVETVMNPHAKNEDRQSAHKICEEFKENSKGCFQYGLHLAQKNNSAYVRHFGLQVVEHCIKYRWQEIGQAEKSDLKKNALELVDKGTKDILEEAQHIKDGVSRVLVELMKREWPQLWDNLFTDFTVLCQNGETQTELILQTLLRLTEDVVRFQNLPHSRRRELLQSLTSAMGSIFQFFLYTLNKNLKVYQSQVGKTSQKARKICQSVLDTLTAFVDWVNISHITEGNLLPLLCSLLLDKNLCLRASECLLLIVGRKGKLSERKPLMILFTEEAMTVLLQAANNATEHITESTNFLFLKRLCEILLEIGKQLCTLWGSSEDTGQPQNFEMYLKALLAFTQHPSQSLRQMIFSMWLIFLRHPIASKDSIFQSVLPALLQCGTVCLHKVGFPSQHNSISCDYSRLEFDTDEEFNVILSTLRVSVVESVRTMTLMVPTLTFSVASSWLKDLLNKPIEIGTGADADRGICNLSSPSFIAWDACSVFLEAVMSKLFLSDGDKPNVHEGIDLLHRVLAYQMQDPLILSAVLSCISGLFPFLNYTPQTLPQVLAKIFDAVVFNLPGQTKSTRSQAVKNVRVHACSVLVKICKNYPDLLLPEFRHLYNSVKQLDSDREQLSQMEKIILIEALIIVSNQFHDFARQSAFIAEVIAPVKELWSSEDFNKAFSTPECFMSYVGLDQAAVEPSSADTCGINRSHITYCINTILAVIKRSQWPEDFAVAQKGGFLFPADAGSVLRNPATPYICPLLDNLIILLKTTCCLFKTEYLQLRHSDFIRAYDLMDHDRLAILGIPPACVDNSDSLVYRHPLERMQNFISAVFEYGFHILGNASQCLGAEFYCAPGLSRVIISNVVVNFKLLPDFRARPFIRILTNCNFMKPFMQWCPREQYATVAIPVLTILCPDILQRLSERWLVINKRVEEQAESGEIEDPESQEVLEEHVVRQLTREYLELLVLVLNGKSVSSDVKEEVNMEDGDTNKHPGVSSAYKELSPLGLMVVDTQDLYPSIIMCILNGFSWSDTAVCHRCSHMLWPVVKQLIANNQVSEEAAQHIFMSILSGLQLHGQHESCQATLLNLSFIYYETLRQKFPGIKQVLQSIPEVIPKMIANLEEELSSPPKAGLEKRKRECFKKIVSNIIGKSVGQRFRRHAEYGTLPRLFLETRPPKSIQLDEVESENLGLCQLFTPSSKVH</sequence>
<dbReference type="InterPro" id="IPR045065">
    <property type="entry name" value="XPO1/5"/>
</dbReference>
<dbReference type="SUPFAM" id="SSF48371">
    <property type="entry name" value="ARM repeat"/>
    <property type="match status" value="1"/>
</dbReference>